<accession>A0ACB6QFQ5</accession>
<comment type="caution">
    <text evidence="1">The sequence shown here is derived from an EMBL/GenBank/DDBJ whole genome shotgun (WGS) entry which is preliminary data.</text>
</comment>
<proteinExistence type="predicted"/>
<gene>
    <name evidence="1" type="ORF">BDR25DRAFT_80408</name>
</gene>
<evidence type="ECO:0000313" key="1">
    <source>
        <dbReference type="EMBL" id="KAF2465854.1"/>
    </source>
</evidence>
<protein>
    <submittedName>
        <fullName evidence="1">Uncharacterized protein</fullName>
    </submittedName>
</protein>
<reference evidence="1" key="1">
    <citation type="journal article" date="2020" name="Stud. Mycol.">
        <title>101 Dothideomycetes genomes: a test case for predicting lifestyles and emergence of pathogens.</title>
        <authorList>
            <person name="Haridas S."/>
            <person name="Albert R."/>
            <person name="Binder M."/>
            <person name="Bloem J."/>
            <person name="Labutti K."/>
            <person name="Salamov A."/>
            <person name="Andreopoulos B."/>
            <person name="Baker S."/>
            <person name="Barry K."/>
            <person name="Bills G."/>
            <person name="Bluhm B."/>
            <person name="Cannon C."/>
            <person name="Castanera R."/>
            <person name="Culley D."/>
            <person name="Daum C."/>
            <person name="Ezra D."/>
            <person name="Gonzalez J."/>
            <person name="Henrissat B."/>
            <person name="Kuo A."/>
            <person name="Liang C."/>
            <person name="Lipzen A."/>
            <person name="Lutzoni F."/>
            <person name="Magnuson J."/>
            <person name="Mondo S."/>
            <person name="Nolan M."/>
            <person name="Ohm R."/>
            <person name="Pangilinan J."/>
            <person name="Park H.-J."/>
            <person name="Ramirez L."/>
            <person name="Alfaro M."/>
            <person name="Sun H."/>
            <person name="Tritt A."/>
            <person name="Yoshinaga Y."/>
            <person name="Zwiers L.-H."/>
            <person name="Turgeon B."/>
            <person name="Goodwin S."/>
            <person name="Spatafora J."/>
            <person name="Crous P."/>
            <person name="Grigoriev I."/>
        </authorList>
    </citation>
    <scope>NUCLEOTIDE SEQUENCE</scope>
    <source>
        <strain evidence="1">ATCC 200398</strain>
    </source>
</reference>
<dbReference type="Proteomes" id="UP000799755">
    <property type="component" value="Unassembled WGS sequence"/>
</dbReference>
<evidence type="ECO:0000313" key="2">
    <source>
        <dbReference type="Proteomes" id="UP000799755"/>
    </source>
</evidence>
<dbReference type="EMBL" id="MU003527">
    <property type="protein sequence ID" value="KAF2465854.1"/>
    <property type="molecule type" value="Genomic_DNA"/>
</dbReference>
<name>A0ACB6QFQ5_9PLEO</name>
<sequence>MPARIFTINLPGNETSIPTTSMSSSLQSSTSSISSSQSSSLTGLGSSFSSSGSSSISSSLSSGIPSSSSSSSSSSVSSSSSSSASSSSSSSSPSSSSLSTSSSLPISSNSTSLSITSIPSTTSFSSSSSSLAASNSSSLVTTNATTLSPTGCTGCVLEALYPTTLSFPKEETSLWTYTTVTQTVLTIFITFKDDGGVTSEVKTLNETKTVIGPANQTIVHTTPIFTWIPEDGITLSFDAGRTYVAFTNIWGGLDFLPTPTGAPVTAGTLPINEPALTCDNEASYLSIQPTNAEQYSSFIQTFSTNPNLPEYTAPLPPAIVEFLNNDPSIRSVFHSSNLATCTVRSTSFPPLGSNSPVESTFSPLPTFATSTGPNFQTPSPPPGTSAFFSLSVQPPESPPPGLTKTTSTYLSTILVPTESHVTRDGCLRCQTGAVPVAPTQNPPEHTDPPHPPESHGDPGVHPETQKDPNIKTPDIPGIIASILNDPHFTPSPPEKPGQSITIGDSVIQVHPAQPTQPGQQNQQSPQNPGVVIGSETLAPGQKTTINGVVISVPTNGGGSSLVVGGSTIGVNPVAPTGPPVLTVGDNTVTANSQGQFIIGSQTLTPGGPAITVGGSTLSIGPSGTIAVVNGVTQTLGNVPLITGAPVLTVNGQTIPATVVGGSTMFVLGDGQTLTAGGTLVVSGTTFSMPADGSGSRVVVNGVTRTLNNPPGLPVLTLGGQSLTASVNRGTTEFVLGPGQTLTPGGSLVVSGTTFSMPADGSGSTVVINGVTQTLKNPSGLPVLTLGGQSLTASVIGGTTEFILGPGQTLKPGGVLTVSGTTFSMPESASGSVVVVNGVTSTLGQGPITAYPALTIDGKTYSATIRDGTTEYVLGPGTTLKPGEAVTISGTTYSLDDKGTALIINGKTSTIPKTPASNSATTTGSGSRSESTSGSSGSSSSSSSSTTSQREPGNFIASGIGITSKKGDGVALRRGLDKWAEGIIISLAGWVLMFL</sequence>
<organism evidence="1 2">
    <name type="scientific">Lindgomyces ingoldianus</name>
    <dbReference type="NCBI Taxonomy" id="673940"/>
    <lineage>
        <taxon>Eukaryota</taxon>
        <taxon>Fungi</taxon>
        <taxon>Dikarya</taxon>
        <taxon>Ascomycota</taxon>
        <taxon>Pezizomycotina</taxon>
        <taxon>Dothideomycetes</taxon>
        <taxon>Pleosporomycetidae</taxon>
        <taxon>Pleosporales</taxon>
        <taxon>Lindgomycetaceae</taxon>
        <taxon>Lindgomyces</taxon>
    </lineage>
</organism>
<keyword evidence="2" id="KW-1185">Reference proteome</keyword>